<organism evidence="1 2">
    <name type="scientific">Photobacterium damselae subsp. damselae</name>
    <name type="common">Listonella damsela</name>
    <dbReference type="NCBI Taxonomy" id="85581"/>
    <lineage>
        <taxon>Bacteria</taxon>
        <taxon>Pseudomonadati</taxon>
        <taxon>Pseudomonadota</taxon>
        <taxon>Gammaproteobacteria</taxon>
        <taxon>Vibrionales</taxon>
        <taxon>Vibrionaceae</taxon>
        <taxon>Photobacterium</taxon>
    </lineage>
</organism>
<comment type="caution">
    <text evidence="1">The sequence shown here is derived from an EMBL/GenBank/DDBJ whole genome shotgun (WGS) entry which is preliminary data.</text>
</comment>
<sequence length="578" mass="67634">MVTNRLDYLIQKCKKLLLIKRDTEVRVWLEIALDEFPNNRDLQRFAGKTYLQLGMTQKAIHFLEFDQTEDIFEDPDEEYDHDKITQDDLAFIKDQFSNNEILYSTSLSKNVETSTPIRKTLTLNKNVINTESYQIETDSICSSHSGQKQILVKRVKSKKTSNASRATFENKSSSYIDTETFIANIEAKTKFTNFPQETGKSSETSFVTVPEDGFHSVAKGEFQYRSNYSVPSHHEIVNTKTIPSTLSAPYLSEQIENFESQTESEKSVESSRNHFVQSFMNEDETTSSYDTERDWDSEQLHDYQYSLADHDDLEWDQESVDLLFYQDDDCLLDFTEEDCALFDVSDDVFLSAFDDFDFDGDLNGELQISDEADDGNRPKLTRWERAQQVAVEVIYSTNWSGKHLAFLTDVFYENGWGAARTTIEKEIRSGTTIDELMLAWDFKEVWKNCDRYWITFSKLGPFAHVTEATHRHMSWSQALKIIRCFNWLPSIDELEVFLEDEFEYWYQHTVMRRIYPVFMKYLCYYRAKNTPYMNFELEPYGAQQNDDPMDNGDFINCNSEYRQRLRVAGLDLITTTKL</sequence>
<dbReference type="AlphaFoldDB" id="A0A850R2M8"/>
<proteinExistence type="predicted"/>
<dbReference type="Proteomes" id="UP000533429">
    <property type="component" value="Unassembled WGS sequence"/>
</dbReference>
<protein>
    <submittedName>
        <fullName evidence="1">Uncharacterized protein</fullName>
    </submittedName>
</protein>
<evidence type="ECO:0000313" key="2">
    <source>
        <dbReference type="Proteomes" id="UP000533429"/>
    </source>
</evidence>
<evidence type="ECO:0000313" key="1">
    <source>
        <dbReference type="EMBL" id="NVP03070.1"/>
    </source>
</evidence>
<gene>
    <name evidence="1" type="ORF">HWA77_22945</name>
</gene>
<dbReference type="EMBL" id="JABXOR010001478">
    <property type="protein sequence ID" value="NVP03070.1"/>
    <property type="molecule type" value="Genomic_DNA"/>
</dbReference>
<accession>A0A850R2M8</accession>
<name>A0A850R2M8_PHODD</name>
<reference evidence="1 2" key="1">
    <citation type="submission" date="2020-06" db="EMBL/GenBank/DDBJ databases">
        <title>Photobacterium damselae subsp. damselae comparative genomics.</title>
        <authorList>
            <person name="Osorio C.R."/>
        </authorList>
    </citation>
    <scope>NUCLEOTIDE SEQUENCE [LARGE SCALE GENOMIC DNA]</scope>
    <source>
        <strain evidence="1 2">TW250/03</strain>
    </source>
</reference>